<gene>
    <name evidence="1" type="ordered locus">Astex_0125</name>
</gene>
<dbReference type="eggNOG" id="ENOG5032RK7">
    <property type="taxonomic scope" value="Bacteria"/>
</dbReference>
<dbReference type="STRING" id="573065.Astex_0125"/>
<sequence>MTEDTLPAEAGLPADILAKADFRFNEYAWRIRDIPEVIRAATKAGFMSLGGQLQIRIPDAIGECHWVETDPAGLAPTDLPWDVRIRMIEQVALEDWEDLKKHFDFAEQVKLAFPAVLEPYLAKGGKLDDALWFTWYVIDEDSERQHREAEGAEG</sequence>
<accession>E8RNJ5</accession>
<reference evidence="2" key="1">
    <citation type="submission" date="2010-12" db="EMBL/GenBank/DDBJ databases">
        <title>Complete sequence of chromosome 1 of Asticcacaulis excentricus CB 48.</title>
        <authorList>
            <consortium name="US DOE Joint Genome Institute"/>
            <person name="Lucas S."/>
            <person name="Copeland A."/>
            <person name="Lapidus A."/>
            <person name="Cheng J.-F."/>
            <person name="Bruce D."/>
            <person name="Goodwin L."/>
            <person name="Pitluck S."/>
            <person name="Teshima H."/>
            <person name="Davenport K."/>
            <person name="Detter J.C."/>
            <person name="Han C."/>
            <person name="Tapia R."/>
            <person name="Land M."/>
            <person name="Hauser L."/>
            <person name="Jeffries C."/>
            <person name="Kyrpides N."/>
            <person name="Ivanova N."/>
            <person name="Ovchinnikova G."/>
            <person name="Brun Y.V."/>
            <person name="Woyke T."/>
        </authorList>
    </citation>
    <scope>NUCLEOTIDE SEQUENCE [LARGE SCALE GENOMIC DNA]</scope>
    <source>
        <strain evidence="2">ATCC 15261 / DSM 4724 / KCTC 12464 / NCIMB 9791 / VKM B-1370 / CB 48</strain>
    </source>
</reference>
<dbReference type="KEGG" id="aex:Astex_0125"/>
<keyword evidence="2" id="KW-1185">Reference proteome</keyword>
<dbReference type="OrthoDB" id="7595506at2"/>
<dbReference type="HOGENOM" id="CLU_1902230_0_0_5"/>
<dbReference type="EMBL" id="CP002395">
    <property type="protein sequence ID" value="ADU11826.1"/>
    <property type="molecule type" value="Genomic_DNA"/>
</dbReference>
<proteinExistence type="predicted"/>
<organism evidence="1 2">
    <name type="scientific">Asticcacaulis excentricus (strain ATCC 15261 / DSM 4724 / KCTC 12464 / NCIMB 9791 / VKM B-1370 / CB 48)</name>
    <dbReference type="NCBI Taxonomy" id="573065"/>
    <lineage>
        <taxon>Bacteria</taxon>
        <taxon>Pseudomonadati</taxon>
        <taxon>Pseudomonadota</taxon>
        <taxon>Alphaproteobacteria</taxon>
        <taxon>Caulobacterales</taxon>
        <taxon>Caulobacteraceae</taxon>
        <taxon>Asticcacaulis</taxon>
    </lineage>
</organism>
<evidence type="ECO:0000313" key="1">
    <source>
        <dbReference type="EMBL" id="ADU11826.1"/>
    </source>
</evidence>
<name>E8RNJ5_ASTEC</name>
<dbReference type="AlphaFoldDB" id="E8RNJ5"/>
<dbReference type="Proteomes" id="UP000001492">
    <property type="component" value="Chromosome 1"/>
</dbReference>
<evidence type="ECO:0000313" key="2">
    <source>
        <dbReference type="Proteomes" id="UP000001492"/>
    </source>
</evidence>
<dbReference type="RefSeq" id="WP_013477660.1">
    <property type="nucleotide sequence ID" value="NC_014816.1"/>
</dbReference>
<protein>
    <submittedName>
        <fullName evidence="1">Uncharacterized protein</fullName>
    </submittedName>
</protein>